<dbReference type="EMBL" id="BQNB010013959">
    <property type="protein sequence ID" value="GJT22320.1"/>
    <property type="molecule type" value="Genomic_DNA"/>
</dbReference>
<proteinExistence type="predicted"/>
<evidence type="ECO:0000256" key="1">
    <source>
        <dbReference type="SAM" id="MobiDB-lite"/>
    </source>
</evidence>
<feature type="region of interest" description="Disordered" evidence="1">
    <location>
        <begin position="47"/>
        <end position="73"/>
    </location>
</feature>
<comment type="caution">
    <text evidence="2">The sequence shown here is derived from an EMBL/GenBank/DDBJ whole genome shotgun (WGS) entry which is preliminary data.</text>
</comment>
<accession>A0ABQ5C5D2</accession>
<name>A0ABQ5C5D2_9ASTR</name>
<evidence type="ECO:0000313" key="3">
    <source>
        <dbReference type="Proteomes" id="UP001151760"/>
    </source>
</evidence>
<keyword evidence="3" id="KW-1185">Reference proteome</keyword>
<evidence type="ECO:0000313" key="2">
    <source>
        <dbReference type="EMBL" id="GJT22320.1"/>
    </source>
</evidence>
<reference evidence="2" key="2">
    <citation type="submission" date="2022-01" db="EMBL/GenBank/DDBJ databases">
        <authorList>
            <person name="Yamashiro T."/>
            <person name="Shiraishi A."/>
            <person name="Satake H."/>
            <person name="Nakayama K."/>
        </authorList>
    </citation>
    <scope>NUCLEOTIDE SEQUENCE</scope>
</reference>
<protein>
    <submittedName>
        <fullName evidence="2">Uncharacterized protein</fullName>
    </submittedName>
</protein>
<reference evidence="2" key="1">
    <citation type="journal article" date="2022" name="Int. J. Mol. Sci.">
        <title>Draft Genome of Tanacetum Coccineum: Genomic Comparison of Closely Related Tanacetum-Family Plants.</title>
        <authorList>
            <person name="Yamashiro T."/>
            <person name="Shiraishi A."/>
            <person name="Nakayama K."/>
            <person name="Satake H."/>
        </authorList>
    </citation>
    <scope>NUCLEOTIDE SEQUENCE</scope>
</reference>
<sequence length="172" mass="19861">MSQAVPSQSTASAFYQNTARPKVSKAVLSQSTARPYFPRPVFHTSTGRPYYPRMDNVRPRASSSSTPKRASRRGTKKIMLIIDSGCSEYDRRQDYSQVYGYYKTKHIQIRHHFISDCYDQRIINVVKVHRDDNVANLLTKGFDLARRFDAILKRRVGFEENASYTESTAWPK</sequence>
<gene>
    <name evidence="2" type="ORF">Tco_0892257</name>
</gene>
<dbReference type="Proteomes" id="UP001151760">
    <property type="component" value="Unassembled WGS sequence"/>
</dbReference>
<organism evidence="2 3">
    <name type="scientific">Tanacetum coccineum</name>
    <dbReference type="NCBI Taxonomy" id="301880"/>
    <lineage>
        <taxon>Eukaryota</taxon>
        <taxon>Viridiplantae</taxon>
        <taxon>Streptophyta</taxon>
        <taxon>Embryophyta</taxon>
        <taxon>Tracheophyta</taxon>
        <taxon>Spermatophyta</taxon>
        <taxon>Magnoliopsida</taxon>
        <taxon>eudicotyledons</taxon>
        <taxon>Gunneridae</taxon>
        <taxon>Pentapetalae</taxon>
        <taxon>asterids</taxon>
        <taxon>campanulids</taxon>
        <taxon>Asterales</taxon>
        <taxon>Asteraceae</taxon>
        <taxon>Asteroideae</taxon>
        <taxon>Anthemideae</taxon>
        <taxon>Anthemidinae</taxon>
        <taxon>Tanacetum</taxon>
    </lineage>
</organism>